<proteinExistence type="predicted"/>
<protein>
    <submittedName>
        <fullName evidence="2">Uncharacterized protein</fullName>
    </submittedName>
</protein>
<evidence type="ECO:0000313" key="2">
    <source>
        <dbReference type="EMBL" id="OOF94923.1"/>
    </source>
</evidence>
<keyword evidence="3" id="KW-1185">Reference proteome</keyword>
<dbReference type="OrthoDB" id="94039at2759"/>
<dbReference type="STRING" id="602072.A0A1R3RKC6"/>
<name>A0A1R3RKC6_ASPC5</name>
<evidence type="ECO:0000313" key="3">
    <source>
        <dbReference type="Proteomes" id="UP000188318"/>
    </source>
</evidence>
<dbReference type="EMBL" id="KV907501">
    <property type="protein sequence ID" value="OOF94923.1"/>
    <property type="molecule type" value="Genomic_DNA"/>
</dbReference>
<dbReference type="Proteomes" id="UP000188318">
    <property type="component" value="Unassembled WGS sequence"/>
</dbReference>
<dbReference type="Gene3D" id="3.40.50.1820">
    <property type="entry name" value="alpha/beta hydrolase"/>
    <property type="match status" value="1"/>
</dbReference>
<dbReference type="SUPFAM" id="SSF53474">
    <property type="entry name" value="alpha/beta-Hydrolases"/>
    <property type="match status" value="1"/>
</dbReference>
<dbReference type="InterPro" id="IPR029058">
    <property type="entry name" value="AB_hydrolase_fold"/>
</dbReference>
<gene>
    <name evidence="2" type="ORF">ASPCADRAFT_171330</name>
</gene>
<feature type="region of interest" description="Disordered" evidence="1">
    <location>
        <begin position="411"/>
        <end position="431"/>
    </location>
</feature>
<accession>A0A1R3RKC6</accession>
<dbReference type="OMA" id="PNEWLAQ"/>
<sequence>MVSSPFIITEHIVDCQYIREYPRATRTTEDVLKLVVKKYTPKSNPNPRPGDITIIGCTGGGFPKELYEPVWEEVYERLKRDGLRIRSIWIANSAGQGASAVLNEENLGNDPSWFDHSRDLLYMINQFKADMPRPLMGVAHSVGAGQLLHLALIHPRLFSSLILVEPVIERDFLSGKGPAFTKLALGRKDVWRSQAEATAFFKKAYKRWDSRVLDLWLKYGLKKLHLEIDPAEADSSGPPVTLVTSKYQEAAQCARPNFLNKQMLDLERNPEPDTPHDACFHPDVVGSAQGVFPFYRHEPKILWRALQHIRPSVLYIYGGKCPTSSPDRRAYKLQRTGAGVGGSGGYKNGRVKEVVSPHASHQLPFEDVTGVAEATAEWLKQETAKWKEEEERIQKGWLELTTKERITLPDEWHTHLNSYSEKGKPKPRAKL</sequence>
<dbReference type="VEuPathDB" id="FungiDB:ASPCADRAFT_171330"/>
<organism evidence="2 3">
    <name type="scientific">Aspergillus carbonarius (strain ITEM 5010)</name>
    <dbReference type="NCBI Taxonomy" id="602072"/>
    <lineage>
        <taxon>Eukaryota</taxon>
        <taxon>Fungi</taxon>
        <taxon>Dikarya</taxon>
        <taxon>Ascomycota</taxon>
        <taxon>Pezizomycotina</taxon>
        <taxon>Eurotiomycetes</taxon>
        <taxon>Eurotiomycetidae</taxon>
        <taxon>Eurotiales</taxon>
        <taxon>Aspergillaceae</taxon>
        <taxon>Aspergillus</taxon>
        <taxon>Aspergillus subgen. Circumdati</taxon>
    </lineage>
</organism>
<reference evidence="3" key="1">
    <citation type="journal article" date="2017" name="Genome Biol.">
        <title>Comparative genomics reveals high biological diversity and specific adaptations in the industrially and medically important fungal genus Aspergillus.</title>
        <authorList>
            <person name="de Vries R.P."/>
            <person name="Riley R."/>
            <person name="Wiebenga A."/>
            <person name="Aguilar-Osorio G."/>
            <person name="Amillis S."/>
            <person name="Uchima C.A."/>
            <person name="Anderluh G."/>
            <person name="Asadollahi M."/>
            <person name="Askin M."/>
            <person name="Barry K."/>
            <person name="Battaglia E."/>
            <person name="Bayram O."/>
            <person name="Benocci T."/>
            <person name="Braus-Stromeyer S.A."/>
            <person name="Caldana C."/>
            <person name="Canovas D."/>
            <person name="Cerqueira G.C."/>
            <person name="Chen F."/>
            <person name="Chen W."/>
            <person name="Choi C."/>
            <person name="Clum A."/>
            <person name="Dos Santos R.A."/>
            <person name="Damasio A.R."/>
            <person name="Diallinas G."/>
            <person name="Emri T."/>
            <person name="Fekete E."/>
            <person name="Flipphi M."/>
            <person name="Freyberg S."/>
            <person name="Gallo A."/>
            <person name="Gournas C."/>
            <person name="Habgood R."/>
            <person name="Hainaut M."/>
            <person name="Harispe M.L."/>
            <person name="Henrissat B."/>
            <person name="Hilden K.S."/>
            <person name="Hope R."/>
            <person name="Hossain A."/>
            <person name="Karabika E."/>
            <person name="Karaffa L."/>
            <person name="Karanyi Z."/>
            <person name="Krasevec N."/>
            <person name="Kuo A."/>
            <person name="Kusch H."/>
            <person name="LaButti K."/>
            <person name="Lagendijk E.L."/>
            <person name="Lapidus A."/>
            <person name="Levasseur A."/>
            <person name="Lindquist E."/>
            <person name="Lipzen A."/>
            <person name="Logrieco A.F."/>
            <person name="MacCabe A."/>
            <person name="Maekelae M.R."/>
            <person name="Malavazi I."/>
            <person name="Melin P."/>
            <person name="Meyer V."/>
            <person name="Mielnichuk N."/>
            <person name="Miskei M."/>
            <person name="Molnar A.P."/>
            <person name="Mule G."/>
            <person name="Ngan C.Y."/>
            <person name="Orejas M."/>
            <person name="Orosz E."/>
            <person name="Ouedraogo J.P."/>
            <person name="Overkamp K.M."/>
            <person name="Park H.-S."/>
            <person name="Perrone G."/>
            <person name="Piumi F."/>
            <person name="Punt P.J."/>
            <person name="Ram A.F."/>
            <person name="Ramon A."/>
            <person name="Rauscher S."/>
            <person name="Record E."/>
            <person name="Riano-Pachon D.M."/>
            <person name="Robert V."/>
            <person name="Roehrig J."/>
            <person name="Ruller R."/>
            <person name="Salamov A."/>
            <person name="Salih N.S."/>
            <person name="Samson R.A."/>
            <person name="Sandor E."/>
            <person name="Sanguinetti M."/>
            <person name="Schuetze T."/>
            <person name="Sepcic K."/>
            <person name="Shelest E."/>
            <person name="Sherlock G."/>
            <person name="Sophianopoulou V."/>
            <person name="Squina F.M."/>
            <person name="Sun H."/>
            <person name="Susca A."/>
            <person name="Todd R.B."/>
            <person name="Tsang A."/>
            <person name="Unkles S.E."/>
            <person name="van de Wiele N."/>
            <person name="van Rossen-Uffink D."/>
            <person name="Oliveira J.V."/>
            <person name="Vesth T.C."/>
            <person name="Visser J."/>
            <person name="Yu J.-H."/>
            <person name="Zhou M."/>
            <person name="Andersen M.R."/>
            <person name="Archer D.B."/>
            <person name="Baker S.E."/>
            <person name="Benoit I."/>
            <person name="Brakhage A.A."/>
            <person name="Braus G.H."/>
            <person name="Fischer R."/>
            <person name="Frisvad J.C."/>
            <person name="Goldman G.H."/>
            <person name="Houbraken J."/>
            <person name="Oakley B."/>
            <person name="Pocsi I."/>
            <person name="Scazzocchio C."/>
            <person name="Seiboth B."/>
            <person name="vanKuyk P.A."/>
            <person name="Wortman J."/>
            <person name="Dyer P.S."/>
            <person name="Grigoriev I.V."/>
        </authorList>
    </citation>
    <scope>NUCLEOTIDE SEQUENCE [LARGE SCALE GENOMIC DNA]</scope>
    <source>
        <strain evidence="3">ITEM 5010</strain>
    </source>
</reference>
<dbReference type="AlphaFoldDB" id="A0A1R3RKC6"/>
<evidence type="ECO:0000256" key="1">
    <source>
        <dbReference type="SAM" id="MobiDB-lite"/>
    </source>
</evidence>